<dbReference type="GO" id="GO:0003858">
    <property type="term" value="F:3-hydroxybutyrate dehydrogenase activity"/>
    <property type="evidence" value="ECO:0007669"/>
    <property type="project" value="UniProtKB-EC"/>
</dbReference>
<dbReference type="AlphaFoldDB" id="A0A0N7M9D0"/>
<sequence length="262" mass="27947">MDLGLKDKLVLVTGSGSGIGKATAQTYLEEGARVIVHALTQTEVDTAVADLSSFGEVTGKAGDLTRLEDANALCDFALSQGDVDVLVNNVGIFSVKAFEDLTDDDWMTYFNINVLSAVRISRAILPAMLKRGTGSIVNLASEAGVKPLPQMVHYSVTKTAMLGLTRGMAELTKGTRVRVNSVLPGPTWTEGVEAYFVGLAEQKGQPMEDIIDNYFKSDEPTSLIQRFVQAEEVARTIVTVSANAAVNGAAHRVEGGIIRSIL</sequence>
<accession>A0A0N7M9D0</accession>
<dbReference type="InterPro" id="IPR036291">
    <property type="entry name" value="NAD(P)-bd_dom_sf"/>
</dbReference>
<dbReference type="CDD" id="cd05233">
    <property type="entry name" value="SDR_c"/>
    <property type="match status" value="1"/>
</dbReference>
<evidence type="ECO:0000313" key="3">
    <source>
        <dbReference type="EMBL" id="CUJ97949.1"/>
    </source>
</evidence>
<dbReference type="Gene3D" id="3.40.50.720">
    <property type="entry name" value="NAD(P)-binding Rossmann-like Domain"/>
    <property type="match status" value="1"/>
</dbReference>
<dbReference type="SUPFAM" id="SSF51735">
    <property type="entry name" value="NAD(P)-binding Rossmann-fold domains"/>
    <property type="match status" value="1"/>
</dbReference>
<evidence type="ECO:0000256" key="1">
    <source>
        <dbReference type="ARBA" id="ARBA00006484"/>
    </source>
</evidence>
<dbReference type="PROSITE" id="PS00061">
    <property type="entry name" value="ADH_SHORT"/>
    <property type="match status" value="1"/>
</dbReference>
<keyword evidence="3" id="KW-0560">Oxidoreductase</keyword>
<reference evidence="4" key="1">
    <citation type="submission" date="2015-09" db="EMBL/GenBank/DDBJ databases">
        <authorList>
            <person name="Rodrigo-Torres Lidia"/>
            <person name="Arahal R.David."/>
        </authorList>
    </citation>
    <scope>NUCLEOTIDE SEQUENCE [LARGE SCALE GENOMIC DNA]</scope>
    <source>
        <strain evidence="4">CECT 7735</strain>
    </source>
</reference>
<organism evidence="3 4">
    <name type="scientific">Shimia thalassica</name>
    <dbReference type="NCBI Taxonomy" id="1715693"/>
    <lineage>
        <taxon>Bacteria</taxon>
        <taxon>Pseudomonadati</taxon>
        <taxon>Pseudomonadota</taxon>
        <taxon>Alphaproteobacteria</taxon>
        <taxon>Rhodobacterales</taxon>
        <taxon>Roseobacteraceae</taxon>
    </lineage>
</organism>
<dbReference type="GO" id="GO:0032787">
    <property type="term" value="P:monocarboxylic acid metabolic process"/>
    <property type="evidence" value="ECO:0007669"/>
    <property type="project" value="UniProtKB-ARBA"/>
</dbReference>
<name>A0A0N7M9D0_9RHOB</name>
<evidence type="ECO:0000313" key="4">
    <source>
        <dbReference type="Proteomes" id="UP000051870"/>
    </source>
</evidence>
<comment type="similarity">
    <text evidence="1 2">Belongs to the short-chain dehydrogenases/reductases (SDR) family.</text>
</comment>
<dbReference type="InterPro" id="IPR020904">
    <property type="entry name" value="Sc_DH/Rdtase_CS"/>
</dbReference>
<keyword evidence="4" id="KW-1185">Reference proteome</keyword>
<dbReference type="PRINTS" id="PR00080">
    <property type="entry name" value="SDRFAMILY"/>
</dbReference>
<protein>
    <submittedName>
        <fullName evidence="3">D-beta-hydroxybutyrate dehydrogenase</fullName>
        <ecNumber evidence="3">1.1.1.30</ecNumber>
    </submittedName>
</protein>
<dbReference type="PANTHER" id="PTHR42879">
    <property type="entry name" value="3-OXOACYL-(ACYL-CARRIER-PROTEIN) REDUCTASE"/>
    <property type="match status" value="1"/>
</dbReference>
<dbReference type="EMBL" id="CYTW01000002">
    <property type="protein sequence ID" value="CUJ97949.1"/>
    <property type="molecule type" value="Genomic_DNA"/>
</dbReference>
<proteinExistence type="inferred from homology"/>
<dbReference type="EC" id="1.1.1.30" evidence="3"/>
<dbReference type="InterPro" id="IPR002347">
    <property type="entry name" value="SDR_fam"/>
</dbReference>
<gene>
    <name evidence="3" type="primary">bdhA_3</name>
    <name evidence="3" type="ORF">PH7735_02019</name>
</gene>
<dbReference type="Pfam" id="PF00106">
    <property type="entry name" value="adh_short"/>
    <property type="match status" value="1"/>
</dbReference>
<dbReference type="InterPro" id="IPR050259">
    <property type="entry name" value="SDR"/>
</dbReference>
<dbReference type="Proteomes" id="UP000051870">
    <property type="component" value="Unassembled WGS sequence"/>
</dbReference>
<dbReference type="GeneID" id="83881053"/>
<dbReference type="PRINTS" id="PR00081">
    <property type="entry name" value="GDHRDH"/>
</dbReference>
<dbReference type="STRING" id="1715693.PH7735_02019"/>
<evidence type="ECO:0000256" key="2">
    <source>
        <dbReference type="RuleBase" id="RU000363"/>
    </source>
</evidence>
<dbReference type="RefSeq" id="WP_058311239.1">
    <property type="nucleotide sequence ID" value="NZ_CYTW01000002.1"/>
</dbReference>
<dbReference type="FunFam" id="3.40.50.720:FF:000084">
    <property type="entry name" value="Short-chain dehydrogenase reductase"/>
    <property type="match status" value="1"/>
</dbReference>